<proteinExistence type="predicted"/>
<dbReference type="EMBL" id="JAQIZT010000011">
    <property type="protein sequence ID" value="KAJ6979735.1"/>
    <property type="molecule type" value="Genomic_DNA"/>
</dbReference>
<evidence type="ECO:0000313" key="2">
    <source>
        <dbReference type="Proteomes" id="UP001164929"/>
    </source>
</evidence>
<comment type="caution">
    <text evidence="1">The sequence shown here is derived from an EMBL/GenBank/DDBJ whole genome shotgun (WGS) entry which is preliminary data.</text>
</comment>
<keyword evidence="2" id="KW-1185">Reference proteome</keyword>
<gene>
    <name evidence="1" type="ORF">NC653_027774</name>
</gene>
<accession>A0AAD6M6D5</accession>
<protein>
    <submittedName>
        <fullName evidence="1">Uncharacterized protein</fullName>
    </submittedName>
</protein>
<evidence type="ECO:0000313" key="1">
    <source>
        <dbReference type="EMBL" id="KAJ6979735.1"/>
    </source>
</evidence>
<dbReference type="AlphaFoldDB" id="A0AAD6M6D5"/>
<name>A0AAD6M6D5_9ROSI</name>
<dbReference type="Proteomes" id="UP001164929">
    <property type="component" value="Chromosome 11"/>
</dbReference>
<reference evidence="1" key="1">
    <citation type="journal article" date="2023" name="Mol. Ecol. Resour.">
        <title>Chromosome-level genome assembly of a triploid poplar Populus alba 'Berolinensis'.</title>
        <authorList>
            <person name="Chen S."/>
            <person name="Yu Y."/>
            <person name="Wang X."/>
            <person name="Wang S."/>
            <person name="Zhang T."/>
            <person name="Zhou Y."/>
            <person name="He R."/>
            <person name="Meng N."/>
            <person name="Wang Y."/>
            <person name="Liu W."/>
            <person name="Liu Z."/>
            <person name="Liu J."/>
            <person name="Guo Q."/>
            <person name="Huang H."/>
            <person name="Sederoff R.R."/>
            <person name="Wang G."/>
            <person name="Qu G."/>
            <person name="Chen S."/>
        </authorList>
    </citation>
    <scope>NUCLEOTIDE SEQUENCE</scope>
    <source>
        <strain evidence="1">SC-2020</strain>
    </source>
</reference>
<organism evidence="1 2">
    <name type="scientific">Populus alba x Populus x berolinensis</name>
    <dbReference type="NCBI Taxonomy" id="444605"/>
    <lineage>
        <taxon>Eukaryota</taxon>
        <taxon>Viridiplantae</taxon>
        <taxon>Streptophyta</taxon>
        <taxon>Embryophyta</taxon>
        <taxon>Tracheophyta</taxon>
        <taxon>Spermatophyta</taxon>
        <taxon>Magnoliopsida</taxon>
        <taxon>eudicotyledons</taxon>
        <taxon>Gunneridae</taxon>
        <taxon>Pentapetalae</taxon>
        <taxon>rosids</taxon>
        <taxon>fabids</taxon>
        <taxon>Malpighiales</taxon>
        <taxon>Salicaceae</taxon>
        <taxon>Saliceae</taxon>
        <taxon>Populus</taxon>
    </lineage>
</organism>
<sequence length="51" mass="5897">MEIGFLPSRYCGIGCPKRSLSFSINKGEPIFIWSDLQVFGTWMYRYCVELG</sequence>